<keyword evidence="2" id="KW-0255">Endonuclease</keyword>
<reference evidence="2" key="1">
    <citation type="submission" date="2020-03" db="EMBL/GenBank/DDBJ databases">
        <title>A transcriptome and proteome of the tick Rhipicephalus microplus shaped by the genetic composition of its hosts and developmental stage.</title>
        <authorList>
            <person name="Garcia G.R."/>
            <person name="Ribeiro J.M.C."/>
            <person name="Maruyama S.R."/>
            <person name="Gardinasse L.G."/>
            <person name="Nelson K."/>
            <person name="Ferreira B.R."/>
            <person name="Andrade T.G."/>
            <person name="Santos I.K.F.M."/>
        </authorList>
    </citation>
    <scope>NUCLEOTIDE SEQUENCE</scope>
    <source>
        <strain evidence="2">NSGR</strain>
        <tissue evidence="2">Salivary glands</tissue>
    </source>
</reference>
<dbReference type="InterPro" id="IPR036691">
    <property type="entry name" value="Endo/exonu/phosph_ase_sf"/>
</dbReference>
<proteinExistence type="predicted"/>
<organism evidence="2">
    <name type="scientific">Rhipicephalus microplus</name>
    <name type="common">Cattle tick</name>
    <name type="synonym">Boophilus microplus</name>
    <dbReference type="NCBI Taxonomy" id="6941"/>
    <lineage>
        <taxon>Eukaryota</taxon>
        <taxon>Metazoa</taxon>
        <taxon>Ecdysozoa</taxon>
        <taxon>Arthropoda</taxon>
        <taxon>Chelicerata</taxon>
        <taxon>Arachnida</taxon>
        <taxon>Acari</taxon>
        <taxon>Parasitiformes</taxon>
        <taxon>Ixodida</taxon>
        <taxon>Ixodoidea</taxon>
        <taxon>Ixodidae</taxon>
        <taxon>Rhipicephalinae</taxon>
        <taxon>Rhipicephalus</taxon>
        <taxon>Boophilus</taxon>
    </lineage>
</organism>
<accession>A0A6G5ABF2</accession>
<dbReference type="GO" id="GO:0003964">
    <property type="term" value="F:RNA-directed DNA polymerase activity"/>
    <property type="evidence" value="ECO:0007669"/>
    <property type="project" value="UniProtKB-KW"/>
</dbReference>
<keyword evidence="2" id="KW-0540">Nuclease</keyword>
<protein>
    <submittedName>
        <fullName evidence="2">Putative endonuclease-reverse transcriptase</fullName>
    </submittedName>
</protein>
<sequence length="211" mass="23451">MLTSNNSRPSVPSSCEATDHGGGQICNAAEGAKNLWIRTGRHWNLNLATFNARTLSSEGSLAVLFEELEGVKWDIIGLSEVRRTDEAYTVLQNGHVLCYRGLADRRELGVGFLIHRNIAGNIEEYYSINERVVGIVIKLNKRYKMKVVQAYAPTSSHDDASVESFYEDVESAMSKVKTQYTILMEDFHAKVGKKQAGYQAVGDYGIGTRNL</sequence>
<dbReference type="SUPFAM" id="SSF56219">
    <property type="entry name" value="DNase I-like"/>
    <property type="match status" value="1"/>
</dbReference>
<dbReference type="EMBL" id="GIKN01005655">
    <property type="protein sequence ID" value="NIE47928.1"/>
    <property type="molecule type" value="Transcribed_RNA"/>
</dbReference>
<evidence type="ECO:0000313" key="2">
    <source>
        <dbReference type="EMBL" id="NIE47928.1"/>
    </source>
</evidence>
<feature type="compositionally biased region" description="Polar residues" evidence="1">
    <location>
        <begin position="1"/>
        <end position="16"/>
    </location>
</feature>
<keyword evidence="2" id="KW-0378">Hydrolase</keyword>
<dbReference type="AlphaFoldDB" id="A0A6G5ABF2"/>
<dbReference type="Gene3D" id="3.60.10.10">
    <property type="entry name" value="Endonuclease/exonuclease/phosphatase"/>
    <property type="match status" value="1"/>
</dbReference>
<dbReference type="GO" id="GO:0004519">
    <property type="term" value="F:endonuclease activity"/>
    <property type="evidence" value="ECO:0007669"/>
    <property type="project" value="UniProtKB-KW"/>
</dbReference>
<keyword evidence="2" id="KW-0548">Nucleotidyltransferase</keyword>
<evidence type="ECO:0000256" key="1">
    <source>
        <dbReference type="SAM" id="MobiDB-lite"/>
    </source>
</evidence>
<feature type="region of interest" description="Disordered" evidence="1">
    <location>
        <begin position="1"/>
        <end position="20"/>
    </location>
</feature>
<keyword evidence="2" id="KW-0808">Transferase</keyword>
<keyword evidence="2" id="KW-0695">RNA-directed DNA polymerase</keyword>
<name>A0A6G5ABF2_RHIMP</name>